<feature type="transmembrane region" description="Helical" evidence="7">
    <location>
        <begin position="313"/>
        <end position="335"/>
    </location>
</feature>
<feature type="domain" description="Acyltransferase 3" evidence="8">
    <location>
        <begin position="6"/>
        <end position="326"/>
    </location>
</feature>
<feature type="transmembrane region" description="Helical" evidence="7">
    <location>
        <begin position="116"/>
        <end position="135"/>
    </location>
</feature>
<keyword evidence="6 7" id="KW-0472">Membrane</keyword>
<dbReference type="PANTHER" id="PTHR40074">
    <property type="entry name" value="O-ACETYLTRANSFERASE WECH"/>
    <property type="match status" value="1"/>
</dbReference>
<proteinExistence type="inferred from homology"/>
<feature type="transmembrane region" description="Helical" evidence="7">
    <location>
        <begin position="77"/>
        <end position="96"/>
    </location>
</feature>
<evidence type="ECO:0000256" key="1">
    <source>
        <dbReference type="ARBA" id="ARBA00004651"/>
    </source>
</evidence>
<dbReference type="Pfam" id="PF01757">
    <property type="entry name" value="Acyl_transf_3"/>
    <property type="match status" value="1"/>
</dbReference>
<evidence type="ECO:0000313" key="9">
    <source>
        <dbReference type="EMBL" id="PXX81701.1"/>
    </source>
</evidence>
<evidence type="ECO:0000256" key="5">
    <source>
        <dbReference type="ARBA" id="ARBA00022989"/>
    </source>
</evidence>
<dbReference type="InterPro" id="IPR002656">
    <property type="entry name" value="Acyl_transf_3_dom"/>
</dbReference>
<dbReference type="GO" id="GO:0005886">
    <property type="term" value="C:plasma membrane"/>
    <property type="evidence" value="ECO:0007669"/>
    <property type="project" value="UniProtKB-SubCell"/>
</dbReference>
<evidence type="ECO:0000313" key="10">
    <source>
        <dbReference type="Proteomes" id="UP000247612"/>
    </source>
</evidence>
<evidence type="ECO:0000256" key="6">
    <source>
        <dbReference type="ARBA" id="ARBA00023136"/>
    </source>
</evidence>
<evidence type="ECO:0000256" key="4">
    <source>
        <dbReference type="ARBA" id="ARBA00022692"/>
    </source>
</evidence>
<keyword evidence="4 7" id="KW-0812">Transmembrane</keyword>
<keyword evidence="9" id="KW-0012">Acyltransferase</keyword>
<keyword evidence="3" id="KW-1003">Cell membrane</keyword>
<dbReference type="Proteomes" id="UP000247612">
    <property type="component" value="Unassembled WGS sequence"/>
</dbReference>
<evidence type="ECO:0000259" key="8">
    <source>
        <dbReference type="Pfam" id="PF01757"/>
    </source>
</evidence>
<dbReference type="EMBL" id="QJKH01000001">
    <property type="protein sequence ID" value="PXX81701.1"/>
    <property type="molecule type" value="Genomic_DNA"/>
</dbReference>
<evidence type="ECO:0000256" key="7">
    <source>
        <dbReference type="SAM" id="Phobius"/>
    </source>
</evidence>
<protein>
    <submittedName>
        <fullName evidence="9">Surface polysaccharide O-acyltransferase-like enzyme</fullName>
    </submittedName>
</protein>
<accession>A0A318KUY9</accession>
<feature type="transmembrane region" description="Helical" evidence="7">
    <location>
        <begin position="147"/>
        <end position="170"/>
    </location>
</feature>
<feature type="transmembrane region" description="Helical" evidence="7">
    <location>
        <begin position="176"/>
        <end position="195"/>
    </location>
</feature>
<dbReference type="GO" id="GO:0009246">
    <property type="term" value="P:enterobacterial common antigen biosynthetic process"/>
    <property type="evidence" value="ECO:0007669"/>
    <property type="project" value="TreeGrafter"/>
</dbReference>
<reference evidence="9 10" key="1">
    <citation type="submission" date="2018-05" db="EMBL/GenBank/DDBJ databases">
        <title>Genomic Encyclopedia of Type Strains, Phase IV (KMG-IV): sequencing the most valuable type-strain genomes for metagenomic binning, comparative biology and taxonomic classification.</title>
        <authorList>
            <person name="Goeker M."/>
        </authorList>
    </citation>
    <scope>NUCLEOTIDE SEQUENCE [LARGE SCALE GENOMIC DNA]</scope>
    <source>
        <strain evidence="9 10">JC118</strain>
    </source>
</reference>
<keyword evidence="10" id="KW-1185">Reference proteome</keyword>
<name>A0A318KUY9_9FIRM</name>
<keyword evidence="9" id="KW-0808">Transferase</keyword>
<feature type="transmembrane region" description="Helical" evidence="7">
    <location>
        <begin position="237"/>
        <end position="260"/>
    </location>
</feature>
<comment type="similarity">
    <text evidence="2">Belongs to the acyltransferase 3 family.</text>
</comment>
<comment type="caution">
    <text evidence="9">The sequence shown here is derived from an EMBL/GenBank/DDBJ whole genome shotgun (WGS) entry which is preliminary data.</text>
</comment>
<keyword evidence="5 7" id="KW-1133">Transmembrane helix</keyword>
<dbReference type="GO" id="GO:0016413">
    <property type="term" value="F:O-acetyltransferase activity"/>
    <property type="evidence" value="ECO:0007669"/>
    <property type="project" value="TreeGrafter"/>
</dbReference>
<sequence>MKKHWHYIDFLRVLACFLVIANHTVKDSFIGYNMDFSATLGMAYLTFSKIAVPIFLMISGALLFEREEDYLSVWKKRILPLAAVIILFSLFVYIFIEKREFSLISWVASMIHEPAFVAYWYLYTLMGIYVMLPILQKLVHALKETDFKYLLTIWFVIMACLPFLGAWHLFPFVSPYFVLPVLTPEIGFLFLGYYLTHIQENRKSIRFYAIVLCVTMILCYFYNIFETKHFGSFTLLLDRACVWSSVILAICVFQIVYQLYETKTLSIKFNQIMYYIGETTFGIYLIHGITLWLCIPIQTYLLNIGNRLLGVVLYSFVIFAFSYILVRLLAIIPLFKRLFHVRGSRRLLENE</sequence>
<organism evidence="9 10">
    <name type="scientific">Dielma fastidiosa</name>
    <dbReference type="NCBI Taxonomy" id="1034346"/>
    <lineage>
        <taxon>Bacteria</taxon>
        <taxon>Bacillati</taxon>
        <taxon>Bacillota</taxon>
        <taxon>Erysipelotrichia</taxon>
        <taxon>Erysipelotrichales</taxon>
        <taxon>Erysipelotrichaceae</taxon>
        <taxon>Dielma</taxon>
    </lineage>
</organism>
<dbReference type="PANTHER" id="PTHR40074:SF2">
    <property type="entry name" value="O-ACETYLTRANSFERASE WECH"/>
    <property type="match status" value="1"/>
</dbReference>
<evidence type="ECO:0000256" key="2">
    <source>
        <dbReference type="ARBA" id="ARBA00007400"/>
    </source>
</evidence>
<feature type="transmembrane region" description="Helical" evidence="7">
    <location>
        <begin position="42"/>
        <end position="65"/>
    </location>
</feature>
<dbReference type="RefSeq" id="WP_022936617.1">
    <property type="nucleotide sequence ID" value="NZ_CABKRQ010000001.1"/>
</dbReference>
<feature type="transmembrane region" description="Helical" evidence="7">
    <location>
        <begin position="207"/>
        <end position="225"/>
    </location>
</feature>
<comment type="subcellular location">
    <subcellularLocation>
        <location evidence="1">Cell membrane</location>
        <topology evidence="1">Multi-pass membrane protein</topology>
    </subcellularLocation>
</comment>
<dbReference type="OrthoDB" id="5808342at2"/>
<dbReference type="AlphaFoldDB" id="A0A318KUY9"/>
<evidence type="ECO:0000256" key="3">
    <source>
        <dbReference type="ARBA" id="ARBA00022475"/>
    </source>
</evidence>
<gene>
    <name evidence="9" type="ORF">DES51_101313</name>
</gene>
<feature type="transmembrane region" description="Helical" evidence="7">
    <location>
        <begin position="281"/>
        <end position="301"/>
    </location>
</feature>